<dbReference type="InterPro" id="IPR001680">
    <property type="entry name" value="WD40_rpt"/>
</dbReference>
<dbReference type="GO" id="GO:0005096">
    <property type="term" value="F:GTPase activator activity"/>
    <property type="evidence" value="ECO:0007669"/>
    <property type="project" value="TreeGrafter"/>
</dbReference>
<dbReference type="AlphaFoldDB" id="A0A0E0DH85"/>
<dbReference type="eggNOG" id="KOG1983">
    <property type="taxonomic scope" value="Eukaryota"/>
</dbReference>
<name>A0A0E0DH85_9ORYZ</name>
<dbReference type="Pfam" id="PF00400">
    <property type="entry name" value="WD40"/>
    <property type="match status" value="1"/>
</dbReference>
<dbReference type="InterPro" id="IPR036322">
    <property type="entry name" value="WD40_repeat_dom_sf"/>
</dbReference>
<sequence length="985" mass="108794">MFVRKLVEKASKKHHIGGISGLRAEDVSPRLAFHYGVPADAALLAYDPALHVLAVATRNGQIKLFGRDNTQALLQSPSPVPSKFLRFAEGQGVLLNIWDIDTKKLCYVHPFEKEITAFSVLQNSFYIYVGDSFGNVSLLKLDLGQTCLVDMPYWIPFSESYGSGANVGNEVEVAFVSPQPLAENNRVLIIFRDGIMSLWDIKTNKVVSLSGKSMQQQSHQEAKTVTSACWACAKGSKIAIGFDSGDIYLWSIPDILNAQNLSSMGNQNLPLQRLNLGYKLDRVSIVSLRWVNSDGKAGRLYVNGFSDHAYLFQVLILNEGSESRIVKMVLPLTEACQGMELVSGLSDPNKHKQSALVLLLKSGQICLYDDSEIHYLLHAQSRSPQALPNYSSVKLPYGDPSITAAKFYTSSADIHKTRNLYVTGHLDGTIRFWDASCPLLLQNLMIKQQNEENSPSGTPITSLQFDMSSSILIYGDRSGTVRIITFRKDSSDNIFSFLHAKQGESYNVRCIKLKGAVTSISLISNSKRVAVGTEKGIVSVVSIEDASILYQKQLECRVSGGIASLQFEMYSHNGYDKDLLLVGMEDSTIFILEEETGKLLNTNPVQTNKPSRALLMQTLELSPDDPSVSDTHDTVSKESLLLLCTENAIRLFSLSHAIQGMKNIINKKKPNGSCCFASLIHSVSSEIGLLLVFSNGKIEIRSLPDLSILKEASLRGFSYTRNLNSSSSIACSSDGEIILVNGEETFFFSTLCQNDIYRHVDSINTIYRKDNLPREESSYVVKSPREKKKGIFGMIMKDAKAIKGKQSDANGDEQFTATTSEELSSIFSCANFAPVSEKRNSSIKDDENIELDIDDINIDDNPQKQKGPHFPGLSKQKISKGFQSLREKLKPRTEEKVNSGNRKPEDDTSVSQVDQIKMKYGYATNDDSTSLPKMIGNKLQENIKKLEGINIRAGDMANGAQSFSAMAKELLRNTKNEKATSSSTT</sequence>
<keyword evidence="6" id="KW-1185">Reference proteome</keyword>
<dbReference type="InterPro" id="IPR013905">
    <property type="entry name" value="Lgl_C_dom"/>
</dbReference>
<dbReference type="GO" id="GO:0006893">
    <property type="term" value="P:Golgi to plasma membrane transport"/>
    <property type="evidence" value="ECO:0007669"/>
    <property type="project" value="TreeGrafter"/>
</dbReference>
<evidence type="ECO:0000259" key="4">
    <source>
        <dbReference type="Pfam" id="PF08596"/>
    </source>
</evidence>
<dbReference type="Proteomes" id="UP000008021">
    <property type="component" value="Chromosome 4"/>
</dbReference>
<organism evidence="5">
    <name type="scientific">Oryza meridionalis</name>
    <dbReference type="NCBI Taxonomy" id="40149"/>
    <lineage>
        <taxon>Eukaryota</taxon>
        <taxon>Viridiplantae</taxon>
        <taxon>Streptophyta</taxon>
        <taxon>Embryophyta</taxon>
        <taxon>Tracheophyta</taxon>
        <taxon>Spermatophyta</taxon>
        <taxon>Magnoliopsida</taxon>
        <taxon>Liliopsida</taxon>
        <taxon>Poales</taxon>
        <taxon>Poaceae</taxon>
        <taxon>BOP clade</taxon>
        <taxon>Oryzoideae</taxon>
        <taxon>Oryzeae</taxon>
        <taxon>Oryzinae</taxon>
        <taxon>Oryza</taxon>
    </lineage>
</organism>
<dbReference type="STRING" id="40149.A0A0E0DH85"/>
<dbReference type="Gene3D" id="2.130.10.10">
    <property type="entry name" value="YVTN repeat-like/Quinoprotein amine dehydrogenase"/>
    <property type="match status" value="3"/>
</dbReference>
<dbReference type="GO" id="GO:0005886">
    <property type="term" value="C:plasma membrane"/>
    <property type="evidence" value="ECO:0007669"/>
    <property type="project" value="TreeGrafter"/>
</dbReference>
<dbReference type="Pfam" id="PF08596">
    <property type="entry name" value="Lgl_C"/>
    <property type="match status" value="1"/>
</dbReference>
<reference evidence="5" key="2">
    <citation type="submission" date="2018-05" db="EMBL/GenBank/DDBJ databases">
        <title>OmerRS3 (Oryza meridionalis Reference Sequence Version 3).</title>
        <authorList>
            <person name="Zhang J."/>
            <person name="Kudrna D."/>
            <person name="Lee S."/>
            <person name="Talag J."/>
            <person name="Welchert J."/>
            <person name="Wing R.A."/>
        </authorList>
    </citation>
    <scope>NUCLEOTIDE SEQUENCE [LARGE SCALE GENOMIC DNA]</scope>
    <source>
        <strain evidence="5">cv. OR44</strain>
    </source>
</reference>
<dbReference type="GO" id="GO:0045159">
    <property type="term" value="F:myosin II binding"/>
    <property type="evidence" value="ECO:0007669"/>
    <property type="project" value="TreeGrafter"/>
</dbReference>
<dbReference type="SUPFAM" id="SSF50978">
    <property type="entry name" value="WD40 repeat-like"/>
    <property type="match status" value="1"/>
</dbReference>
<accession>A0A0E0DH85</accession>
<dbReference type="GO" id="GO:0006887">
    <property type="term" value="P:exocytosis"/>
    <property type="evidence" value="ECO:0007669"/>
    <property type="project" value="UniProtKB-KW"/>
</dbReference>
<dbReference type="PANTHER" id="PTHR10241:SF27">
    <property type="entry name" value="TRANSDUCIN_WD40 REPEAT-LIKE SUPERFAMILY PROTEIN"/>
    <property type="match status" value="1"/>
</dbReference>
<reference evidence="5" key="1">
    <citation type="submission" date="2015-04" db="UniProtKB">
        <authorList>
            <consortium name="EnsemblPlants"/>
        </authorList>
    </citation>
    <scope>IDENTIFICATION</scope>
</reference>
<dbReference type="CDD" id="cd15873">
    <property type="entry name" value="R-SNARE_STXBP5_6"/>
    <property type="match status" value="1"/>
</dbReference>
<evidence type="ECO:0000313" key="6">
    <source>
        <dbReference type="Proteomes" id="UP000008021"/>
    </source>
</evidence>
<dbReference type="GO" id="GO:0005737">
    <property type="term" value="C:cytoplasm"/>
    <property type="evidence" value="ECO:0007669"/>
    <property type="project" value="TreeGrafter"/>
</dbReference>
<dbReference type="EnsemblPlants" id="OMERI04G18360.2">
    <property type="protein sequence ID" value="OMERI04G18360.2"/>
    <property type="gene ID" value="OMERI04G18360"/>
</dbReference>
<evidence type="ECO:0000256" key="1">
    <source>
        <dbReference type="ARBA" id="ARBA00008070"/>
    </source>
</evidence>
<dbReference type="Gramene" id="OMERI04G18360.2">
    <property type="protein sequence ID" value="OMERI04G18360.2"/>
    <property type="gene ID" value="OMERI04G18360"/>
</dbReference>
<dbReference type="FunFam" id="2.130.10.10:FF:002028">
    <property type="entry name" value="Transducin/WD40 repeat-like superfamily protein"/>
    <property type="match status" value="1"/>
</dbReference>
<dbReference type="InterPro" id="IPR015943">
    <property type="entry name" value="WD40/YVTN_repeat-like_dom_sf"/>
</dbReference>
<dbReference type="GO" id="GO:0048235">
    <property type="term" value="P:pollen sperm cell differentiation"/>
    <property type="evidence" value="ECO:0007669"/>
    <property type="project" value="EnsemblPlants"/>
</dbReference>
<proteinExistence type="inferred from homology"/>
<evidence type="ECO:0000313" key="5">
    <source>
        <dbReference type="EnsemblPlants" id="OMERI04G18360.2"/>
    </source>
</evidence>
<protein>
    <recommendedName>
        <fullName evidence="4">Lethal giant larvae (Lgl)-like C-terminal domain-containing protein</fullName>
    </recommendedName>
</protein>
<dbReference type="PANTHER" id="PTHR10241">
    <property type="entry name" value="LETHAL 2 GIANT LARVAE PROTEIN"/>
    <property type="match status" value="1"/>
</dbReference>
<evidence type="ECO:0000256" key="2">
    <source>
        <dbReference type="ARBA" id="ARBA00022483"/>
    </source>
</evidence>
<dbReference type="GO" id="GO:0019905">
    <property type="term" value="F:syntaxin binding"/>
    <property type="evidence" value="ECO:0007669"/>
    <property type="project" value="TreeGrafter"/>
</dbReference>
<comment type="similarity">
    <text evidence="1">Belongs to the WD repeat L(2)GL family.</text>
</comment>
<dbReference type="FunFam" id="2.130.10.10:FF:001789">
    <property type="entry name" value="Transducin/WD40 repeat-like superfamily protein"/>
    <property type="match status" value="1"/>
</dbReference>
<evidence type="ECO:0000256" key="3">
    <source>
        <dbReference type="SAM" id="MobiDB-lite"/>
    </source>
</evidence>
<feature type="region of interest" description="Disordered" evidence="3">
    <location>
        <begin position="855"/>
        <end position="912"/>
    </location>
</feature>
<dbReference type="SMART" id="SM00320">
    <property type="entry name" value="WD40"/>
    <property type="match status" value="4"/>
</dbReference>
<feature type="domain" description="Lethal giant larvae (Lgl)-like C-terminal" evidence="4">
    <location>
        <begin position="630"/>
        <end position="761"/>
    </location>
</feature>
<feature type="compositionally biased region" description="Basic and acidic residues" evidence="3">
    <location>
        <begin position="885"/>
        <end position="906"/>
    </location>
</feature>
<keyword evidence="2" id="KW-0268">Exocytosis</keyword>